<dbReference type="AlphaFoldDB" id="A0A8S2UF91"/>
<dbReference type="EMBL" id="CAJOBA010061635">
    <property type="protein sequence ID" value="CAF4332360.1"/>
    <property type="molecule type" value="Genomic_DNA"/>
</dbReference>
<dbReference type="SUPFAM" id="SSF46689">
    <property type="entry name" value="Homeodomain-like"/>
    <property type="match status" value="1"/>
</dbReference>
<dbReference type="Gene3D" id="1.10.10.60">
    <property type="entry name" value="Homeodomain-like"/>
    <property type="match status" value="1"/>
</dbReference>
<gene>
    <name evidence="4" type="ORF">TMI583_LOCUS40142</name>
</gene>
<keyword evidence="1" id="KW-0238">DNA-binding</keyword>
<feature type="compositionally biased region" description="Acidic residues" evidence="2">
    <location>
        <begin position="41"/>
        <end position="51"/>
    </location>
</feature>
<reference evidence="4" key="1">
    <citation type="submission" date="2021-02" db="EMBL/GenBank/DDBJ databases">
        <authorList>
            <person name="Nowell W R."/>
        </authorList>
    </citation>
    <scope>NUCLEOTIDE SEQUENCE</scope>
</reference>
<dbReference type="InterPro" id="IPR004875">
    <property type="entry name" value="DDE_SF_endonuclease_dom"/>
</dbReference>
<evidence type="ECO:0000256" key="1">
    <source>
        <dbReference type="ARBA" id="ARBA00023125"/>
    </source>
</evidence>
<name>A0A8S2UF91_9BILA</name>
<evidence type="ECO:0000259" key="3">
    <source>
        <dbReference type="PROSITE" id="PS51253"/>
    </source>
</evidence>
<dbReference type="Pfam" id="PF03184">
    <property type="entry name" value="DDE_1"/>
    <property type="match status" value="1"/>
</dbReference>
<feature type="region of interest" description="Disordered" evidence="2">
    <location>
        <begin position="40"/>
        <end position="78"/>
    </location>
</feature>
<dbReference type="InterPro" id="IPR009057">
    <property type="entry name" value="Homeodomain-like_sf"/>
</dbReference>
<dbReference type="SMART" id="SM00674">
    <property type="entry name" value="CENPB"/>
    <property type="match status" value="1"/>
</dbReference>
<evidence type="ECO:0000313" key="5">
    <source>
        <dbReference type="Proteomes" id="UP000682733"/>
    </source>
</evidence>
<feature type="domain" description="HTH CENPB-type" evidence="3">
    <location>
        <begin position="133"/>
        <end position="204"/>
    </location>
</feature>
<protein>
    <recommendedName>
        <fullName evidence="3">HTH CENPB-type domain-containing protein</fullName>
    </recommendedName>
</protein>
<evidence type="ECO:0000313" key="4">
    <source>
        <dbReference type="EMBL" id="CAF4332360.1"/>
    </source>
</evidence>
<dbReference type="PROSITE" id="PS51253">
    <property type="entry name" value="HTH_CENPB"/>
    <property type="match status" value="1"/>
</dbReference>
<comment type="caution">
    <text evidence="4">The sequence shown here is derived from an EMBL/GenBank/DDBJ whole genome shotgun (WGS) entry which is preliminary data.</text>
</comment>
<dbReference type="GO" id="GO:0003677">
    <property type="term" value="F:DNA binding"/>
    <property type="evidence" value="ECO:0007669"/>
    <property type="project" value="UniProtKB-KW"/>
</dbReference>
<dbReference type="InterPro" id="IPR006600">
    <property type="entry name" value="HTH_CenpB_DNA-bd_dom"/>
</dbReference>
<sequence length="415" mass="47965">RKNFSVTSTSPPSQKECEIAENLYETIKSVKSATTYRYEEETTLDVDDEPSDYASSSDEGEEGRLVNYSESEEDEEDKRHLTNYSLEYMQEVVDFADAKDKNGKRRRSWKTVHNQYKALPNQSYVSRFRLYLEHHGTKRHKTIDIDEIVYKKFVEAREHALPLHDIDLQRWALKAAKEVHLEDFHASHHWLINFKAKHHVVSRRITNVVTHHEVENPDVIVKTENDFRETFFKASSHHTPSQIFNTDQIGVEKELYSKRTLTNEGEKKVFGVVRSKNAMTHSYTLQPTISLEGKLIGPVYLCLQEPKGKMGEMVKRGLFEPKNVVITCSSSGKLTSSLVRYWRDHCLLPFVGNKSLLLSDSWPGQGDEDLYTKEGCGGKLVQRLAIPPKTTSDLQPLDCYTNRQIKNFIKKCHQR</sequence>
<feature type="non-terminal residue" evidence="4">
    <location>
        <position position="415"/>
    </location>
</feature>
<dbReference type="Proteomes" id="UP000682733">
    <property type="component" value="Unassembled WGS sequence"/>
</dbReference>
<accession>A0A8S2UF91</accession>
<feature type="non-terminal residue" evidence="4">
    <location>
        <position position="1"/>
    </location>
</feature>
<evidence type="ECO:0000256" key="2">
    <source>
        <dbReference type="SAM" id="MobiDB-lite"/>
    </source>
</evidence>
<proteinExistence type="predicted"/>
<organism evidence="4 5">
    <name type="scientific">Didymodactylos carnosus</name>
    <dbReference type="NCBI Taxonomy" id="1234261"/>
    <lineage>
        <taxon>Eukaryota</taxon>
        <taxon>Metazoa</taxon>
        <taxon>Spiralia</taxon>
        <taxon>Gnathifera</taxon>
        <taxon>Rotifera</taxon>
        <taxon>Eurotatoria</taxon>
        <taxon>Bdelloidea</taxon>
        <taxon>Philodinida</taxon>
        <taxon>Philodinidae</taxon>
        <taxon>Didymodactylos</taxon>
    </lineage>
</organism>
<dbReference type="Pfam" id="PF03221">
    <property type="entry name" value="HTH_Tnp_Tc5"/>
    <property type="match status" value="1"/>
</dbReference>